<dbReference type="InterPro" id="IPR013149">
    <property type="entry name" value="ADH-like_C"/>
</dbReference>
<dbReference type="Gene3D" id="3.40.50.720">
    <property type="entry name" value="NAD(P)-binding Rossmann-like Domain"/>
    <property type="match status" value="1"/>
</dbReference>
<gene>
    <name evidence="4" type="ORF">SAMN06297382_1296</name>
</gene>
<dbReference type="EMBL" id="FZQA01000002">
    <property type="protein sequence ID" value="SNT72258.1"/>
    <property type="molecule type" value="Genomic_DNA"/>
</dbReference>
<dbReference type="SUPFAM" id="SSF50129">
    <property type="entry name" value="GroES-like"/>
    <property type="match status" value="1"/>
</dbReference>
<dbReference type="Gene3D" id="3.90.180.10">
    <property type="entry name" value="Medium-chain alcohol dehydrogenases, catalytic domain"/>
    <property type="match status" value="1"/>
</dbReference>
<evidence type="ECO:0000256" key="2">
    <source>
        <dbReference type="ARBA" id="ARBA00023002"/>
    </source>
</evidence>
<protein>
    <submittedName>
        <fullName evidence="4">Putative NAD(P)H quinone oxidoreductase, PIG3 family</fullName>
    </submittedName>
</protein>
<reference evidence="4 5" key="1">
    <citation type="submission" date="2017-07" db="EMBL/GenBank/DDBJ databases">
        <authorList>
            <person name="Sun Z.S."/>
            <person name="Albrecht U."/>
            <person name="Echele G."/>
            <person name="Lee C.C."/>
        </authorList>
    </citation>
    <scope>NUCLEOTIDE SEQUENCE [LARGE SCALE GENOMIC DNA]</scope>
    <source>
        <strain evidence="4 5">CGMCC 1.12710</strain>
    </source>
</reference>
<dbReference type="Pfam" id="PF08240">
    <property type="entry name" value="ADH_N"/>
    <property type="match status" value="1"/>
</dbReference>
<dbReference type="PANTHER" id="PTHR48106">
    <property type="entry name" value="QUINONE OXIDOREDUCTASE PIG3-RELATED"/>
    <property type="match status" value="1"/>
</dbReference>
<accession>A0A239PQ45</accession>
<dbReference type="InterPro" id="IPR011032">
    <property type="entry name" value="GroES-like_sf"/>
</dbReference>
<keyword evidence="1" id="KW-0521">NADP</keyword>
<dbReference type="CDD" id="cd05276">
    <property type="entry name" value="p53_inducible_oxidoreductase"/>
    <property type="match status" value="1"/>
</dbReference>
<dbReference type="InterPro" id="IPR020843">
    <property type="entry name" value="ER"/>
</dbReference>
<feature type="domain" description="Enoyl reductase (ER)" evidence="3">
    <location>
        <begin position="18"/>
        <end position="328"/>
    </location>
</feature>
<dbReference type="InterPro" id="IPR013154">
    <property type="entry name" value="ADH-like_N"/>
</dbReference>
<organism evidence="4 5">
    <name type="scientific">Amphiplicatus metriothermophilus</name>
    <dbReference type="NCBI Taxonomy" id="1519374"/>
    <lineage>
        <taxon>Bacteria</taxon>
        <taxon>Pseudomonadati</taxon>
        <taxon>Pseudomonadota</taxon>
        <taxon>Alphaproteobacteria</taxon>
        <taxon>Parvularculales</taxon>
        <taxon>Parvularculaceae</taxon>
        <taxon>Amphiplicatus</taxon>
    </lineage>
</organism>
<dbReference type="GO" id="GO:0016651">
    <property type="term" value="F:oxidoreductase activity, acting on NAD(P)H"/>
    <property type="evidence" value="ECO:0007669"/>
    <property type="project" value="TreeGrafter"/>
</dbReference>
<name>A0A239PQ45_9PROT</name>
<dbReference type="OrthoDB" id="9780520at2"/>
<evidence type="ECO:0000313" key="4">
    <source>
        <dbReference type="EMBL" id="SNT72258.1"/>
    </source>
</evidence>
<dbReference type="Pfam" id="PF00107">
    <property type="entry name" value="ADH_zinc_N"/>
    <property type="match status" value="1"/>
</dbReference>
<evidence type="ECO:0000313" key="5">
    <source>
        <dbReference type="Proteomes" id="UP000198346"/>
    </source>
</evidence>
<proteinExistence type="predicted"/>
<dbReference type="AlphaFoldDB" id="A0A239PQ45"/>
<dbReference type="RefSeq" id="WP_089411765.1">
    <property type="nucleotide sequence ID" value="NZ_FZQA01000002.1"/>
</dbReference>
<keyword evidence="2" id="KW-0560">Oxidoreductase</keyword>
<dbReference type="GO" id="GO:0070402">
    <property type="term" value="F:NADPH binding"/>
    <property type="evidence" value="ECO:0007669"/>
    <property type="project" value="TreeGrafter"/>
</dbReference>
<dbReference type="InterPro" id="IPR014189">
    <property type="entry name" value="Quinone_OxRdtase_PIG3"/>
</dbReference>
<evidence type="ECO:0000259" key="3">
    <source>
        <dbReference type="SMART" id="SM00829"/>
    </source>
</evidence>
<dbReference type="PANTHER" id="PTHR48106:SF8">
    <property type="entry name" value="OS02G0805600 PROTEIN"/>
    <property type="match status" value="1"/>
</dbReference>
<evidence type="ECO:0000256" key="1">
    <source>
        <dbReference type="ARBA" id="ARBA00022857"/>
    </source>
</evidence>
<dbReference type="InterPro" id="IPR036291">
    <property type="entry name" value="NAD(P)-bd_dom_sf"/>
</dbReference>
<sequence>MSAPIPETMRCIEIVKPGGPEVLRLATRPTPKPGKGEVLVKVAMAGVNRPDVLQRLGHYPPPEGASDLPGLEVSGEVVAVGPDVHGERVGDKVCALLPGGGYAEYALAHEGSCLPVPRGLSMAEAAALPETCFTVWANVFEDGGLKGGETLLVHGGTSGIGVAAIAMAKAFDAQVVATASSAEKLDAIRRRGADHAFNYQTDKWEEEIAALGGVDVVLDMAGGDFVARNLQCLKPGGRHVSIAFLRGATAEVNIFAIMRKRLRLTGSTLRGRDNGEKARIAFALRNHVWPLIEAGRITPALDRIFPLADAARAHERMEAGRHIGKIVLAVSEE</sequence>
<dbReference type="Proteomes" id="UP000198346">
    <property type="component" value="Unassembled WGS sequence"/>
</dbReference>
<dbReference type="NCBIfam" id="TIGR02824">
    <property type="entry name" value="quinone_pig3"/>
    <property type="match status" value="1"/>
</dbReference>
<keyword evidence="5" id="KW-1185">Reference proteome</keyword>
<dbReference type="SMART" id="SM00829">
    <property type="entry name" value="PKS_ER"/>
    <property type="match status" value="1"/>
</dbReference>
<dbReference type="SUPFAM" id="SSF51735">
    <property type="entry name" value="NAD(P)-binding Rossmann-fold domains"/>
    <property type="match status" value="1"/>
</dbReference>